<dbReference type="Gene3D" id="1.10.3120.10">
    <property type="entry name" value="Trigger factor, C-terminal domain"/>
    <property type="match status" value="1"/>
</dbReference>
<dbReference type="GO" id="GO:0015031">
    <property type="term" value="P:protein transport"/>
    <property type="evidence" value="ECO:0007669"/>
    <property type="project" value="InterPro"/>
</dbReference>
<dbReference type="PANTHER" id="PTHR30560:SF3">
    <property type="entry name" value="TRIGGER FACTOR-LIKE PROTEIN TIG, CHLOROPLASTIC"/>
    <property type="match status" value="1"/>
</dbReference>
<comment type="caution">
    <text evidence="2">The sequence shown here is derived from an EMBL/GenBank/DDBJ whole genome shotgun (WGS) entry which is preliminary data.</text>
</comment>
<dbReference type="AlphaFoldDB" id="A0A133PVN4"/>
<accession>A0A133PVN4</accession>
<dbReference type="GO" id="GO:0003755">
    <property type="term" value="F:peptidyl-prolyl cis-trans isomerase activity"/>
    <property type="evidence" value="ECO:0007669"/>
    <property type="project" value="TreeGrafter"/>
</dbReference>
<organism evidence="2 3">
    <name type="scientific">Prevotella corporis</name>
    <dbReference type="NCBI Taxonomy" id="28128"/>
    <lineage>
        <taxon>Bacteria</taxon>
        <taxon>Pseudomonadati</taxon>
        <taxon>Bacteroidota</taxon>
        <taxon>Bacteroidia</taxon>
        <taxon>Bacteroidales</taxon>
        <taxon>Prevotellaceae</taxon>
        <taxon>Prevotella</taxon>
    </lineage>
</organism>
<dbReference type="PANTHER" id="PTHR30560">
    <property type="entry name" value="TRIGGER FACTOR CHAPERONE AND PEPTIDYL-PROLYL CIS/TRANS ISOMERASE"/>
    <property type="match status" value="1"/>
</dbReference>
<dbReference type="SUPFAM" id="SSF102735">
    <property type="entry name" value="Trigger factor ribosome-binding domain"/>
    <property type="match status" value="1"/>
</dbReference>
<dbReference type="Pfam" id="PF05697">
    <property type="entry name" value="Trigger_N"/>
    <property type="match status" value="1"/>
</dbReference>
<dbReference type="eggNOG" id="COG0544">
    <property type="taxonomic scope" value="Bacteria"/>
</dbReference>
<dbReference type="GO" id="GO:0044183">
    <property type="term" value="F:protein folding chaperone"/>
    <property type="evidence" value="ECO:0007669"/>
    <property type="project" value="TreeGrafter"/>
</dbReference>
<dbReference type="STRING" id="28128.HMPREF3226_02491"/>
<protein>
    <submittedName>
        <fullName evidence="2">Trigger factor</fullName>
    </submittedName>
</protein>
<dbReference type="InterPro" id="IPR027304">
    <property type="entry name" value="Trigger_fact/SurA_dom_sf"/>
</dbReference>
<keyword evidence="3" id="KW-1185">Reference proteome</keyword>
<dbReference type="GO" id="GO:0051083">
    <property type="term" value="P:'de novo' cotranslational protein folding"/>
    <property type="evidence" value="ECO:0007669"/>
    <property type="project" value="TreeGrafter"/>
</dbReference>
<evidence type="ECO:0000313" key="3">
    <source>
        <dbReference type="Proteomes" id="UP000070533"/>
    </source>
</evidence>
<feature type="domain" description="Trigger factor ribosome-binding bacterial" evidence="1">
    <location>
        <begin position="1"/>
        <end position="147"/>
    </location>
</feature>
<reference evidence="3" key="1">
    <citation type="submission" date="2016-01" db="EMBL/GenBank/DDBJ databases">
        <authorList>
            <person name="Mitreva M."/>
            <person name="Pepin K.H."/>
            <person name="Mihindukulasuriya K.A."/>
            <person name="Fulton R."/>
            <person name="Fronick C."/>
            <person name="O'Laughlin M."/>
            <person name="Miner T."/>
            <person name="Herter B."/>
            <person name="Rosa B.A."/>
            <person name="Cordes M."/>
            <person name="Tomlinson C."/>
            <person name="Wollam A."/>
            <person name="Palsikar V.B."/>
            <person name="Mardis E.R."/>
            <person name="Wilson R.K."/>
        </authorList>
    </citation>
    <scope>NUCLEOTIDE SEQUENCE [LARGE SCALE GENOMIC DNA]</scope>
    <source>
        <strain evidence="3">MJR7716</strain>
    </source>
</reference>
<dbReference type="EMBL" id="LRQG01000222">
    <property type="protein sequence ID" value="KXA33421.1"/>
    <property type="molecule type" value="Genomic_DNA"/>
</dbReference>
<dbReference type="InterPro" id="IPR005215">
    <property type="entry name" value="Trig_fac"/>
</dbReference>
<dbReference type="GO" id="GO:0043022">
    <property type="term" value="F:ribosome binding"/>
    <property type="evidence" value="ECO:0007669"/>
    <property type="project" value="TreeGrafter"/>
</dbReference>
<dbReference type="PATRIC" id="fig|28128.5.peg.2560"/>
<dbReference type="InterPro" id="IPR036611">
    <property type="entry name" value="Trigger_fac_ribosome-bd_sf"/>
</dbReference>
<dbReference type="Gene3D" id="3.30.70.1050">
    <property type="entry name" value="Trigger factor ribosome-binding domain"/>
    <property type="match status" value="1"/>
</dbReference>
<evidence type="ECO:0000313" key="2">
    <source>
        <dbReference type="EMBL" id="KXA33421.1"/>
    </source>
</evidence>
<dbReference type="Proteomes" id="UP000070533">
    <property type="component" value="Unassembled WGS sequence"/>
</dbReference>
<name>A0A133PVN4_9BACT</name>
<dbReference type="InterPro" id="IPR008881">
    <property type="entry name" value="Trigger_fac_ribosome-bd_bac"/>
</dbReference>
<evidence type="ECO:0000259" key="1">
    <source>
        <dbReference type="Pfam" id="PF05697"/>
    </source>
</evidence>
<dbReference type="RefSeq" id="WP_060941266.1">
    <property type="nucleotide sequence ID" value="NZ_CP118020.1"/>
</dbReference>
<dbReference type="SUPFAM" id="SSF109998">
    <property type="entry name" value="Triger factor/SurA peptide-binding domain-like"/>
    <property type="match status" value="1"/>
</dbReference>
<dbReference type="NCBIfam" id="TIGR00115">
    <property type="entry name" value="tig"/>
    <property type="match status" value="1"/>
</dbReference>
<dbReference type="InterPro" id="IPR037041">
    <property type="entry name" value="Trigger_fac_C_sf"/>
</dbReference>
<dbReference type="OrthoDB" id="9767721at2"/>
<proteinExistence type="predicted"/>
<gene>
    <name evidence="2" type="ORF">HMPREF3226_02491</name>
</gene>
<sequence length="458" mass="52118">MKISFENPDKVNGLMTLTVEEADYKEDVEKTLKDYRKRANIPGFRPGQVPMGMIKRQVGPQVKMDAINKLLGENLQKYITDNKIQMLGQPMSAEGQEAVDLEKPAPYTFKFDIAVAPEFKVELTEKDTIEYYEIKVDDKLIDQQVEMFASRAGHYDKVEEYDGDKRDMLKGDLRELDENGNTLEGGVTVEAAVLMPQYIKVEDQKKLFDGAKLGDIITFNPRKAYPDNDAEVASLLKIDSAEVANHTGDFSYQITEISRFVNAENNKELWDNVYGKEADIKDEKQFRETIATGLKGQLEGDSDYKFIQDVRAYAEKKVGKLQFPDAILKRIMLANNQDKGQEFVDKNYDMSVKELTWHLIKEQLAVANGVKVEDADVRESAIQMARAQFAQYGMNNVPDEYLKNYADEVLKKRENIDQFVEAALDRKLSATLKKVVKLKKKKVTLDEFNKLAAPAENA</sequence>
<dbReference type="GO" id="GO:0043335">
    <property type="term" value="P:protein unfolding"/>
    <property type="evidence" value="ECO:0007669"/>
    <property type="project" value="TreeGrafter"/>
</dbReference>
<dbReference type="PIRSF" id="PIRSF003095">
    <property type="entry name" value="Trigger_factor"/>
    <property type="match status" value="1"/>
</dbReference>